<protein>
    <submittedName>
        <fullName evidence="1">Uncharacterized protein</fullName>
    </submittedName>
</protein>
<organism evidence="1 2">
    <name type="scientific">Chloroherpeton thalassium (strain ATCC 35110 / GB-78)</name>
    <dbReference type="NCBI Taxonomy" id="517418"/>
    <lineage>
        <taxon>Bacteria</taxon>
        <taxon>Pseudomonadati</taxon>
        <taxon>Chlorobiota</taxon>
        <taxon>Chlorobiia</taxon>
        <taxon>Chlorobiales</taxon>
        <taxon>Chloroherpetonaceae</taxon>
        <taxon>Chloroherpeton</taxon>
    </lineage>
</organism>
<dbReference type="KEGG" id="cts:Ctha_2370"/>
<dbReference type="EMBL" id="CP001100">
    <property type="protein sequence ID" value="ACF14820.1"/>
    <property type="molecule type" value="Genomic_DNA"/>
</dbReference>
<evidence type="ECO:0000313" key="2">
    <source>
        <dbReference type="Proteomes" id="UP000001208"/>
    </source>
</evidence>
<name>B3QX10_CHLT3</name>
<dbReference type="eggNOG" id="ENOG5033H4M">
    <property type="taxonomic scope" value="Bacteria"/>
</dbReference>
<sequence length="52" mass="6091">MGTNKAKGYFEEAYPPVPSKATLFWRKNPFWQLVRFFVINFKMVRIVVGGHS</sequence>
<reference evidence="1 2" key="1">
    <citation type="submission" date="2008-06" db="EMBL/GenBank/DDBJ databases">
        <title>Complete sequence of Chloroherpeton thalassium ATCC 35110.</title>
        <authorList>
            <consortium name="US DOE Joint Genome Institute"/>
            <person name="Lucas S."/>
            <person name="Copeland A."/>
            <person name="Lapidus A."/>
            <person name="Glavina del Rio T."/>
            <person name="Dalin E."/>
            <person name="Tice H."/>
            <person name="Bruce D."/>
            <person name="Goodwin L."/>
            <person name="Pitluck S."/>
            <person name="Schmutz J."/>
            <person name="Larimer F."/>
            <person name="Land M."/>
            <person name="Hauser L."/>
            <person name="Kyrpides N."/>
            <person name="Mikhailova N."/>
            <person name="Liu Z."/>
            <person name="Li T."/>
            <person name="Zhao F."/>
            <person name="Overmann J."/>
            <person name="Bryant D.A."/>
            <person name="Richardson P."/>
        </authorList>
    </citation>
    <scope>NUCLEOTIDE SEQUENCE [LARGE SCALE GENOMIC DNA]</scope>
    <source>
        <strain evidence="2">ATCC 35110 / GB-78</strain>
    </source>
</reference>
<proteinExistence type="predicted"/>
<keyword evidence="2" id="KW-1185">Reference proteome</keyword>
<dbReference type="Proteomes" id="UP000001208">
    <property type="component" value="Chromosome"/>
</dbReference>
<gene>
    <name evidence="1" type="ordered locus">Ctha_2370</name>
</gene>
<dbReference type="AlphaFoldDB" id="B3QX10"/>
<accession>B3QX10</accession>
<dbReference type="HOGENOM" id="CLU_208491_0_0_10"/>
<dbReference type="STRING" id="517418.Ctha_2370"/>
<evidence type="ECO:0000313" key="1">
    <source>
        <dbReference type="EMBL" id="ACF14820.1"/>
    </source>
</evidence>